<gene>
    <name evidence="1" type="ORF">MCNF_41690</name>
</gene>
<accession>A0A7I7Y2M1</accession>
<protein>
    <recommendedName>
        <fullName evidence="3">Peptidase M50</fullName>
    </recommendedName>
</protein>
<keyword evidence="2" id="KW-1185">Reference proteome</keyword>
<evidence type="ECO:0000313" key="1">
    <source>
        <dbReference type="EMBL" id="BBZ35564.1"/>
    </source>
</evidence>
<organism evidence="1 2">
    <name type="scientific">Mycolicibacterium confluentis</name>
    <dbReference type="NCBI Taxonomy" id="28047"/>
    <lineage>
        <taxon>Bacteria</taxon>
        <taxon>Bacillati</taxon>
        <taxon>Actinomycetota</taxon>
        <taxon>Actinomycetes</taxon>
        <taxon>Mycobacteriales</taxon>
        <taxon>Mycobacteriaceae</taxon>
        <taxon>Mycolicibacterium</taxon>
    </lineage>
</organism>
<reference evidence="1" key="1">
    <citation type="journal article" date="2019" name="Emerg. Microbes Infect.">
        <title>Comprehensive subspecies identification of 175 nontuberculous mycobacteria species based on 7547 genomic profiles.</title>
        <authorList>
            <person name="Matsumoto Y."/>
            <person name="Kinjo T."/>
            <person name="Motooka D."/>
            <person name="Nabeya D."/>
            <person name="Jung N."/>
            <person name="Uechi K."/>
            <person name="Horii T."/>
            <person name="Iida T."/>
            <person name="Fujita J."/>
            <person name="Nakamura S."/>
        </authorList>
    </citation>
    <scope>NUCLEOTIDE SEQUENCE [LARGE SCALE GENOMIC DNA]</scope>
    <source>
        <strain evidence="1">JCM 13671</strain>
    </source>
</reference>
<evidence type="ECO:0000313" key="2">
    <source>
        <dbReference type="Proteomes" id="UP000466931"/>
    </source>
</evidence>
<evidence type="ECO:0008006" key="3">
    <source>
        <dbReference type="Google" id="ProtNLM"/>
    </source>
</evidence>
<name>A0A7I7Y2M1_9MYCO</name>
<reference evidence="1" key="2">
    <citation type="submission" date="2020-02" db="EMBL/GenBank/DDBJ databases">
        <authorList>
            <person name="Matsumoto Y."/>
            <person name="Motooka D."/>
            <person name="Nakamura S."/>
        </authorList>
    </citation>
    <scope>NUCLEOTIDE SEQUENCE</scope>
    <source>
        <strain evidence="1">JCM 13671</strain>
    </source>
</reference>
<dbReference type="Proteomes" id="UP000466931">
    <property type="component" value="Chromosome"/>
</dbReference>
<sequence length="184" mass="19746">MTDSDDPKTTIDTATEQAERIVVLGSSADLSTVLTRLMRTERLDVEVAHVTRRWGAGRALTAAAQRVPLIRDETGTVLVGAAQWLPADGAEGIEGEAIVDDTVLFDGHAPALRVEPINAMPGLRAAVLPGGLLHRPQWVTGRAAQLGTPAATVIRDGVPMSRPVKRSTFYRHTQGWLRVGSARE</sequence>
<dbReference type="AlphaFoldDB" id="A0A7I7Y2M1"/>
<proteinExistence type="predicted"/>
<dbReference type="EMBL" id="AP022612">
    <property type="protein sequence ID" value="BBZ35564.1"/>
    <property type="molecule type" value="Genomic_DNA"/>
</dbReference>